<dbReference type="OrthoDB" id="543007at2759"/>
<evidence type="ECO:0000313" key="3">
    <source>
        <dbReference type="EMBL" id="GAQ92093.1"/>
    </source>
</evidence>
<dbReference type="EMBL" id="DF237869">
    <property type="protein sequence ID" value="GAQ92093.1"/>
    <property type="molecule type" value="Genomic_DNA"/>
</dbReference>
<dbReference type="CDD" id="cd00161">
    <property type="entry name" value="beta-trefoil_Ricin-like"/>
    <property type="match status" value="1"/>
</dbReference>
<proteinExistence type="predicted"/>
<dbReference type="PROSITE" id="PS50966">
    <property type="entry name" value="ZF_SWIM"/>
    <property type="match status" value="1"/>
</dbReference>
<dbReference type="InterPro" id="IPR007527">
    <property type="entry name" value="Znf_SWIM"/>
</dbReference>
<dbReference type="SUPFAM" id="SSF50370">
    <property type="entry name" value="Ricin B-like lectins"/>
    <property type="match status" value="1"/>
</dbReference>
<dbReference type="InterPro" id="IPR000772">
    <property type="entry name" value="Ricin_B_lectin"/>
</dbReference>
<keyword evidence="1" id="KW-0862">Zinc</keyword>
<dbReference type="Pfam" id="PF04947">
    <property type="entry name" value="Pox_VLTF3"/>
    <property type="match status" value="1"/>
</dbReference>
<sequence>MASSQTSTLEKMHREKLEAFEAARVDGRVSEEEADYLLRVAPMLMEYEEERVRMRKAKGPPSGAVKKRGGGILGFLEGTSEMEGEGIGSINLRYMAEVLPPHTKEHNEAMKSLRNMSNRKDPHADGGMCEACRVPCLTVPDEGSIVCPECGTSRDDLECGRTGLTYDQEMNRNVVPSFSYKRAVHLLEWLARILGKESTVIPDDVIAKVRAEFKKCRISSTDEITPKRVRHFLKKLDLSQYYEHSVSICRVLGVDPPRVPPEVEEKIVIMFAAAQEPFERHAPKDRSNFLSYAYTLYKFFELLGQDHILSYLPLLKSRAKLKTHDECDGAWKDAVVKLSGSAQTVYTLTVSSNGALRCDCPDSEGRCRYNGCLCKHICFLLVRVCKLAIDHTSDHIFSERRLCGLRLAAARSRLEGIAAGHARLDSDLVDTNLTGKYESIVSGGEDALDCFAAAPLETGEDGETECSICYDTLAKATTPATAAQTQTTSPVVPTSTVLPISPTSCMAAVDCKAASQLALQHYTSVTGAPQGTTISRVVGSSDPTVCSFAFDVPGSKTVTVDLLGRKTNLQVPIPADERRLVFTRDSKSCAPTGVTDMGGPGSGFMVHNLIPGTLSLGGMCAVPRDGRTSAGIPVEFQPCDAYSPAQLWAFDPSTGQLQPQADRSYCLDVANVSRNNGAKVQLWSCNETAGQVWSYDETKGEVRSGIRPGFCLDAPGANSSKGTQLGVWDCNGVVAAQRFATALFH</sequence>
<dbReference type="GO" id="GO:0008270">
    <property type="term" value="F:zinc ion binding"/>
    <property type="evidence" value="ECO:0007669"/>
    <property type="project" value="UniProtKB-KW"/>
</dbReference>
<reference evidence="3 4" key="1">
    <citation type="journal article" date="2014" name="Nat. Commun.">
        <title>Klebsormidium flaccidum genome reveals primary factors for plant terrestrial adaptation.</title>
        <authorList>
            <person name="Hori K."/>
            <person name="Maruyama F."/>
            <person name="Fujisawa T."/>
            <person name="Togashi T."/>
            <person name="Yamamoto N."/>
            <person name="Seo M."/>
            <person name="Sato S."/>
            <person name="Yamada T."/>
            <person name="Mori H."/>
            <person name="Tajima N."/>
            <person name="Moriyama T."/>
            <person name="Ikeuchi M."/>
            <person name="Watanabe M."/>
            <person name="Wada H."/>
            <person name="Kobayashi K."/>
            <person name="Saito M."/>
            <person name="Masuda T."/>
            <person name="Sasaki-Sekimoto Y."/>
            <person name="Mashiguchi K."/>
            <person name="Awai K."/>
            <person name="Shimojima M."/>
            <person name="Masuda S."/>
            <person name="Iwai M."/>
            <person name="Nobusawa T."/>
            <person name="Narise T."/>
            <person name="Kondo S."/>
            <person name="Saito H."/>
            <person name="Sato R."/>
            <person name="Murakawa M."/>
            <person name="Ihara Y."/>
            <person name="Oshima-Yamada Y."/>
            <person name="Ohtaka K."/>
            <person name="Satoh M."/>
            <person name="Sonobe K."/>
            <person name="Ishii M."/>
            <person name="Ohtani R."/>
            <person name="Kanamori-Sato M."/>
            <person name="Honoki R."/>
            <person name="Miyazaki D."/>
            <person name="Mochizuki H."/>
            <person name="Umetsu J."/>
            <person name="Higashi K."/>
            <person name="Shibata D."/>
            <person name="Kamiya Y."/>
            <person name="Sato N."/>
            <person name="Nakamura Y."/>
            <person name="Tabata S."/>
            <person name="Ida S."/>
            <person name="Kurokawa K."/>
            <person name="Ohta H."/>
        </authorList>
    </citation>
    <scope>NUCLEOTIDE SEQUENCE [LARGE SCALE GENOMIC DNA]</scope>
    <source>
        <strain evidence="3 4">NIES-2285</strain>
    </source>
</reference>
<dbReference type="SMART" id="SM00458">
    <property type="entry name" value="RICIN"/>
    <property type="match status" value="1"/>
</dbReference>
<feature type="domain" description="SWIM-type" evidence="2">
    <location>
        <begin position="346"/>
        <end position="385"/>
    </location>
</feature>
<accession>A0A1Y1IN59</accession>
<dbReference type="GO" id="GO:0046782">
    <property type="term" value="P:regulation of viral transcription"/>
    <property type="evidence" value="ECO:0007669"/>
    <property type="project" value="InterPro"/>
</dbReference>
<protein>
    <submittedName>
        <fullName evidence="3">Hypothetical virus protein</fullName>
    </submittedName>
</protein>
<gene>
    <name evidence="3" type="ORF">KFL_009200070</name>
</gene>
<dbReference type="Pfam" id="PF00652">
    <property type="entry name" value="Ricin_B_lectin"/>
    <property type="match status" value="1"/>
</dbReference>
<dbReference type="Gene3D" id="2.80.10.50">
    <property type="match status" value="1"/>
</dbReference>
<keyword evidence="1" id="KW-0863">Zinc-finger</keyword>
<dbReference type="Proteomes" id="UP000054558">
    <property type="component" value="Unassembled WGS sequence"/>
</dbReference>
<keyword evidence="1" id="KW-0479">Metal-binding</keyword>
<dbReference type="AlphaFoldDB" id="A0A1Y1IN59"/>
<dbReference type="InterPro" id="IPR007031">
    <property type="entry name" value="Poxvirus_VLTF3"/>
</dbReference>
<dbReference type="InterPro" id="IPR035992">
    <property type="entry name" value="Ricin_B-like_lectins"/>
</dbReference>
<evidence type="ECO:0000313" key="4">
    <source>
        <dbReference type="Proteomes" id="UP000054558"/>
    </source>
</evidence>
<evidence type="ECO:0000259" key="2">
    <source>
        <dbReference type="PROSITE" id="PS50966"/>
    </source>
</evidence>
<keyword evidence="4" id="KW-1185">Reference proteome</keyword>
<dbReference type="PROSITE" id="PS50231">
    <property type="entry name" value="RICIN_B_LECTIN"/>
    <property type="match status" value="1"/>
</dbReference>
<organism evidence="3 4">
    <name type="scientific">Klebsormidium nitens</name>
    <name type="common">Green alga</name>
    <name type="synonym">Ulothrix nitens</name>
    <dbReference type="NCBI Taxonomy" id="105231"/>
    <lineage>
        <taxon>Eukaryota</taxon>
        <taxon>Viridiplantae</taxon>
        <taxon>Streptophyta</taxon>
        <taxon>Klebsormidiophyceae</taxon>
        <taxon>Klebsormidiales</taxon>
        <taxon>Klebsormidiaceae</taxon>
        <taxon>Klebsormidium</taxon>
    </lineage>
</organism>
<evidence type="ECO:0000256" key="1">
    <source>
        <dbReference type="PROSITE-ProRule" id="PRU00325"/>
    </source>
</evidence>
<name>A0A1Y1IN59_KLENI</name>